<protein>
    <recommendedName>
        <fullName evidence="3">Disease resistance protein At4g27190-like leucine-rich repeats domain-containing protein</fullName>
    </recommendedName>
</protein>
<dbReference type="Gene3D" id="3.30.1330.30">
    <property type="match status" value="1"/>
</dbReference>
<dbReference type="GO" id="GO:0006508">
    <property type="term" value="P:proteolysis"/>
    <property type="evidence" value="ECO:0007669"/>
    <property type="project" value="InterPro"/>
</dbReference>
<feature type="domain" description="Disease resistance protein At4g27190-like leucine-rich repeats" evidence="3">
    <location>
        <begin position="254"/>
        <end position="376"/>
    </location>
</feature>
<accession>A0A5C7IHF9</accession>
<organism evidence="4 5">
    <name type="scientific">Acer yangbiense</name>
    <dbReference type="NCBI Taxonomy" id="1000413"/>
    <lineage>
        <taxon>Eukaryota</taxon>
        <taxon>Viridiplantae</taxon>
        <taxon>Streptophyta</taxon>
        <taxon>Embryophyta</taxon>
        <taxon>Tracheophyta</taxon>
        <taxon>Spermatophyta</taxon>
        <taxon>Magnoliopsida</taxon>
        <taxon>eudicotyledons</taxon>
        <taxon>Gunneridae</taxon>
        <taxon>Pentapetalae</taxon>
        <taxon>rosids</taxon>
        <taxon>malvids</taxon>
        <taxon>Sapindales</taxon>
        <taxon>Sapindaceae</taxon>
        <taxon>Hippocastanoideae</taxon>
        <taxon>Acereae</taxon>
        <taxon>Acer</taxon>
    </lineage>
</organism>
<dbReference type="InterPro" id="IPR036852">
    <property type="entry name" value="Peptidase_S8/S53_dom_sf"/>
</dbReference>
<evidence type="ECO:0000256" key="1">
    <source>
        <dbReference type="ARBA" id="ARBA00022614"/>
    </source>
</evidence>
<dbReference type="Proteomes" id="UP000323000">
    <property type="component" value="Chromosome 2"/>
</dbReference>
<dbReference type="GO" id="GO:0004252">
    <property type="term" value="F:serine-type endopeptidase activity"/>
    <property type="evidence" value="ECO:0007669"/>
    <property type="project" value="InterPro"/>
</dbReference>
<comment type="caution">
    <text evidence="4">The sequence shown here is derived from an EMBL/GenBank/DDBJ whole genome shotgun (WGS) entry which is preliminary data.</text>
</comment>
<dbReference type="InterPro" id="IPR029064">
    <property type="entry name" value="Ribosomal_eL30-like_sf"/>
</dbReference>
<gene>
    <name evidence="4" type="ORF">EZV62_003440</name>
</gene>
<keyword evidence="5" id="KW-1185">Reference proteome</keyword>
<evidence type="ECO:0000313" key="5">
    <source>
        <dbReference type="Proteomes" id="UP000323000"/>
    </source>
</evidence>
<dbReference type="SUPFAM" id="SSF52743">
    <property type="entry name" value="Subtilisin-like"/>
    <property type="match status" value="1"/>
</dbReference>
<dbReference type="PANTHER" id="PTHR11017">
    <property type="entry name" value="LEUCINE-RICH REPEAT-CONTAINING PROTEIN"/>
    <property type="match status" value="1"/>
</dbReference>
<reference evidence="5" key="1">
    <citation type="journal article" date="2019" name="Gigascience">
        <title>De novo genome assembly of the endangered Acer yangbiense, a plant species with extremely small populations endemic to Yunnan Province, China.</title>
        <authorList>
            <person name="Yang J."/>
            <person name="Wariss H.M."/>
            <person name="Tao L."/>
            <person name="Zhang R."/>
            <person name="Yun Q."/>
            <person name="Hollingsworth P."/>
            <person name="Dao Z."/>
            <person name="Luo G."/>
            <person name="Guo H."/>
            <person name="Ma Y."/>
            <person name="Sun W."/>
        </authorList>
    </citation>
    <scope>NUCLEOTIDE SEQUENCE [LARGE SCALE GENOMIC DNA]</scope>
    <source>
        <strain evidence="5">cv. Malutang</strain>
    </source>
</reference>
<keyword evidence="2" id="KW-0677">Repeat</keyword>
<dbReference type="EMBL" id="VAHF01000002">
    <property type="protein sequence ID" value="TXG68505.1"/>
    <property type="molecule type" value="Genomic_DNA"/>
</dbReference>
<keyword evidence="1" id="KW-0433">Leucine-rich repeat</keyword>
<dbReference type="PANTHER" id="PTHR11017:SF479">
    <property type="entry name" value="DISEASE RESISTANCE PROTEIN (TIR-NBS-LRR CLASS) FAMILY"/>
    <property type="match status" value="1"/>
</dbReference>
<evidence type="ECO:0000256" key="2">
    <source>
        <dbReference type="ARBA" id="ARBA00022737"/>
    </source>
</evidence>
<dbReference type="AlphaFoldDB" id="A0A5C7IHF9"/>
<dbReference type="InterPro" id="IPR057135">
    <property type="entry name" value="At4g27190-like_LRR"/>
</dbReference>
<proteinExistence type="predicted"/>
<dbReference type="InterPro" id="IPR032675">
    <property type="entry name" value="LRR_dom_sf"/>
</dbReference>
<name>A0A5C7IHF9_9ROSI</name>
<dbReference type="OrthoDB" id="27842at2759"/>
<evidence type="ECO:0000259" key="3">
    <source>
        <dbReference type="Pfam" id="PF23247"/>
    </source>
</evidence>
<dbReference type="SUPFAM" id="SSF52058">
    <property type="entry name" value="L domain-like"/>
    <property type="match status" value="2"/>
</dbReference>
<evidence type="ECO:0000313" key="4">
    <source>
        <dbReference type="EMBL" id="TXG68505.1"/>
    </source>
</evidence>
<dbReference type="Pfam" id="PF07725">
    <property type="entry name" value="LRR_3"/>
    <property type="match status" value="1"/>
</dbReference>
<dbReference type="GO" id="GO:0006952">
    <property type="term" value="P:defense response"/>
    <property type="evidence" value="ECO:0007669"/>
    <property type="project" value="InterPro"/>
</dbReference>
<sequence>MSFSNARDINLTPWAFAKMENLRLLKFYVSSVRHIHGNKVHASKGLESVFTELKYLHWYGFPLKSLPPNFQSENLVILEMPNSNVEELWSGFLQLVNLKRIDLTNSKQLIRCPDLSGTPNLEILLLKECTSLSEISSSIQNLTKLESLLVSNCISLPSIPNCTGLKSLKHLFLTDTKLKSVPELPNNLEILAVTRCKSLVEIPSSFKYLNKVESLDLCDCESLTSIPDCTSWKSLKELILYGCSKLKRLPELPNSLERLSILGCKSLVEIPSSFKYLNKVKSLDLGYCESLTSIPDLRGWKSLKYLRGWKLNMLPEVPNNIETIVLRDTLIEELPPSFEDLNNLTSLHLSNCSMLKSLPSSICKSKSLERLKLNDCSKIDKLPDDIGTLESLTEIDVGGTAIREIPPSISCLKRLYYLDLSGCKGEDGVGLILSPLLGLDNLKFGIAWKLSFLVSLGTRQSSQGCSDADLQKAFDKAINYGVDIISVDHCIYSQGNDGPISQTTVGAAAVDRDFPPAITFGNIALWMVLQDWSSAAIRSALVTTSESASLPSKANISTDEYVQLLCSMCHLLGKQPPPWTQPQPTIYHNPKSQEAVVEAPYGMKIRVEPLTRVISFDEDMSLMCRMCSSLRSRLLAEHVGVTRPVIACSVTSNEASQLKTQIQQLKDAIEKLLI</sequence>
<dbReference type="InterPro" id="IPR044974">
    <property type="entry name" value="Disease_R_plants"/>
</dbReference>
<dbReference type="InterPro" id="IPR011713">
    <property type="entry name" value="Leu-rich_rpt_3"/>
</dbReference>
<dbReference type="Gene3D" id="3.80.10.10">
    <property type="entry name" value="Ribonuclease Inhibitor"/>
    <property type="match status" value="3"/>
</dbReference>
<dbReference type="Pfam" id="PF23247">
    <property type="entry name" value="LRR_RPS2"/>
    <property type="match status" value="1"/>
</dbReference>